<dbReference type="EC" id="2.1.1.133" evidence="9"/>
<keyword evidence="10" id="KW-1185">Reference proteome</keyword>
<dbReference type="UniPathway" id="UPA00148"/>
<evidence type="ECO:0000259" key="8">
    <source>
        <dbReference type="Pfam" id="PF00590"/>
    </source>
</evidence>
<organism evidence="9 10">
    <name type="scientific">Desulfosalsimonas propionicica</name>
    <dbReference type="NCBI Taxonomy" id="332175"/>
    <lineage>
        <taxon>Bacteria</taxon>
        <taxon>Pseudomonadati</taxon>
        <taxon>Thermodesulfobacteriota</taxon>
        <taxon>Desulfobacteria</taxon>
        <taxon>Desulfobacterales</taxon>
        <taxon>Desulfosalsimonadaceae</taxon>
        <taxon>Desulfosalsimonas</taxon>
    </lineage>
</organism>
<dbReference type="InterPro" id="IPR014776">
    <property type="entry name" value="4pyrrole_Mease_sub2"/>
</dbReference>
<feature type="domain" description="Tetrapyrrole methylase" evidence="8">
    <location>
        <begin position="7"/>
        <end position="210"/>
    </location>
</feature>
<evidence type="ECO:0000256" key="4">
    <source>
        <dbReference type="ARBA" id="ARBA00022603"/>
    </source>
</evidence>
<dbReference type="InterPro" id="IPR014777">
    <property type="entry name" value="4pyrrole_Mease_sub1"/>
</dbReference>
<dbReference type="PANTHER" id="PTHR45790:SF4">
    <property type="entry name" value="COBALT-PRECORRIN-4 C(11)-METHYLTRANSFERASE"/>
    <property type="match status" value="1"/>
</dbReference>
<evidence type="ECO:0000256" key="3">
    <source>
        <dbReference type="ARBA" id="ARBA00022573"/>
    </source>
</evidence>
<dbReference type="InterPro" id="IPR000878">
    <property type="entry name" value="4pyrrol_Mease"/>
</dbReference>
<dbReference type="PANTHER" id="PTHR45790">
    <property type="entry name" value="SIROHEME SYNTHASE-RELATED"/>
    <property type="match status" value="1"/>
</dbReference>
<keyword evidence="5 7" id="KW-0808">Transferase</keyword>
<evidence type="ECO:0000256" key="7">
    <source>
        <dbReference type="RuleBase" id="RU003960"/>
    </source>
</evidence>
<dbReference type="InterPro" id="IPR035996">
    <property type="entry name" value="4pyrrol_Methylase_sf"/>
</dbReference>
<evidence type="ECO:0000313" key="9">
    <source>
        <dbReference type="EMBL" id="MBA2881556.1"/>
    </source>
</evidence>
<protein>
    <submittedName>
        <fullName evidence="9">Precorrin-4/cobalt-precorrin-4 C11-methyltransferase</fullName>
        <ecNumber evidence="9">2.1.1.133</ecNumber>
        <ecNumber evidence="9">2.1.1.271</ecNumber>
    </submittedName>
</protein>
<dbReference type="PROSITE" id="PS00840">
    <property type="entry name" value="SUMT_2"/>
    <property type="match status" value="1"/>
</dbReference>
<gene>
    <name evidence="9" type="ORF">HNR65_001883</name>
</gene>
<dbReference type="InterPro" id="IPR006362">
    <property type="entry name" value="Cbl_synth_CobM/CibF"/>
</dbReference>
<reference evidence="9 10" key="1">
    <citation type="submission" date="2020-07" db="EMBL/GenBank/DDBJ databases">
        <title>Genomic Encyclopedia of Type Strains, Phase IV (KMG-IV): sequencing the most valuable type-strain genomes for metagenomic binning, comparative biology and taxonomic classification.</title>
        <authorList>
            <person name="Goeker M."/>
        </authorList>
    </citation>
    <scope>NUCLEOTIDE SEQUENCE [LARGE SCALE GENOMIC DNA]</scope>
    <source>
        <strain evidence="9 10">DSM 17721</strain>
    </source>
</reference>
<dbReference type="Gene3D" id="3.30.950.10">
    <property type="entry name" value="Methyltransferase, Cobalt-precorrin-4 Transmethylase, Domain 2"/>
    <property type="match status" value="1"/>
</dbReference>
<keyword evidence="4 7" id="KW-0489">Methyltransferase</keyword>
<name>A0A7W0HKY1_9BACT</name>
<evidence type="ECO:0000313" key="10">
    <source>
        <dbReference type="Proteomes" id="UP000525298"/>
    </source>
</evidence>
<dbReference type="AlphaFoldDB" id="A0A7W0HKY1"/>
<comment type="similarity">
    <text evidence="2 7">Belongs to the precorrin methyltransferase family.</text>
</comment>
<dbReference type="RefSeq" id="WP_181551204.1">
    <property type="nucleotide sequence ID" value="NZ_JACDUS010000004.1"/>
</dbReference>
<dbReference type="GO" id="GO:0046026">
    <property type="term" value="F:precorrin-4 C11-methyltransferase activity"/>
    <property type="evidence" value="ECO:0007669"/>
    <property type="project" value="UniProtKB-EC"/>
</dbReference>
<dbReference type="GO" id="GO:0009236">
    <property type="term" value="P:cobalamin biosynthetic process"/>
    <property type="evidence" value="ECO:0007669"/>
    <property type="project" value="UniProtKB-UniPathway"/>
</dbReference>
<dbReference type="InterPro" id="IPR050161">
    <property type="entry name" value="Siro_Cobalamin_biosynth"/>
</dbReference>
<evidence type="ECO:0000256" key="6">
    <source>
        <dbReference type="ARBA" id="ARBA00022691"/>
    </source>
</evidence>
<sequence>MTQYPVQFVGAGPGDPELITVKGKHALETADLVVYAGSLVPDAVLTWAGKDARLENSAEMDLEAIVDIMAQTHFNSGRVVRLHSGDPSLYGAIAEQLRILEQKGVACRIIPGVTAAFAAAAALKVEYTLPEVSQSLILTRMQGRTPVPEKENLASLAAHQTSMAVYLSAGLADKLQEVLAANYGPDAPVAVVCRASHKDEKVLWTTAADLEETMKAAQISRQALVIAGPALEAQKNRDFSASKLYDKTFTHGYRKGHGSK</sequence>
<keyword evidence="3" id="KW-0169">Cobalamin biosynthesis</keyword>
<dbReference type="EC" id="2.1.1.271" evidence="9"/>
<dbReference type="NCBIfam" id="TIGR01465">
    <property type="entry name" value="cobM_cbiF"/>
    <property type="match status" value="1"/>
</dbReference>
<proteinExistence type="inferred from homology"/>
<dbReference type="GO" id="GO:0032259">
    <property type="term" value="P:methylation"/>
    <property type="evidence" value="ECO:0007669"/>
    <property type="project" value="UniProtKB-KW"/>
</dbReference>
<dbReference type="CDD" id="cd11641">
    <property type="entry name" value="Precorrin-4_C11-MT"/>
    <property type="match status" value="1"/>
</dbReference>
<dbReference type="Gene3D" id="3.40.1010.10">
    <property type="entry name" value="Cobalt-precorrin-4 Transmethylase, Domain 1"/>
    <property type="match status" value="1"/>
</dbReference>
<comment type="caution">
    <text evidence="9">The sequence shown here is derived from an EMBL/GenBank/DDBJ whole genome shotgun (WGS) entry which is preliminary data.</text>
</comment>
<keyword evidence="6" id="KW-0949">S-adenosyl-L-methionine</keyword>
<evidence type="ECO:0000256" key="1">
    <source>
        <dbReference type="ARBA" id="ARBA00004953"/>
    </source>
</evidence>
<dbReference type="InterPro" id="IPR003043">
    <property type="entry name" value="Uropor_MeTrfase_CS"/>
</dbReference>
<evidence type="ECO:0000256" key="2">
    <source>
        <dbReference type="ARBA" id="ARBA00005879"/>
    </source>
</evidence>
<dbReference type="PROSITE" id="PS00839">
    <property type="entry name" value="SUMT_1"/>
    <property type="match status" value="1"/>
</dbReference>
<evidence type="ECO:0000256" key="5">
    <source>
        <dbReference type="ARBA" id="ARBA00022679"/>
    </source>
</evidence>
<dbReference type="Proteomes" id="UP000525298">
    <property type="component" value="Unassembled WGS sequence"/>
</dbReference>
<dbReference type="SUPFAM" id="SSF53790">
    <property type="entry name" value="Tetrapyrrole methylase"/>
    <property type="match status" value="1"/>
</dbReference>
<accession>A0A7W0HKY1</accession>
<comment type="pathway">
    <text evidence="1">Cofactor biosynthesis; adenosylcobalamin biosynthesis.</text>
</comment>
<dbReference type="EMBL" id="JACDUS010000004">
    <property type="protein sequence ID" value="MBA2881556.1"/>
    <property type="molecule type" value="Genomic_DNA"/>
</dbReference>
<dbReference type="Pfam" id="PF00590">
    <property type="entry name" value="TP_methylase"/>
    <property type="match status" value="1"/>
</dbReference>